<dbReference type="PANTHER" id="PTHR32089:SF112">
    <property type="entry name" value="LYSOZYME-LIKE PROTEIN-RELATED"/>
    <property type="match status" value="1"/>
</dbReference>
<comment type="similarity">
    <text evidence="2">Belongs to the methyl-accepting chemotaxis (MCP) protein family.</text>
</comment>
<organism evidence="7 8">
    <name type="scientific">Desulfobulbus propionicus (strain ATCC 33891 / DSM 2032 / VKM B-1956 / 1pr3)</name>
    <dbReference type="NCBI Taxonomy" id="577650"/>
    <lineage>
        <taxon>Bacteria</taxon>
        <taxon>Pseudomonadati</taxon>
        <taxon>Thermodesulfobacteriota</taxon>
        <taxon>Desulfobulbia</taxon>
        <taxon>Desulfobulbales</taxon>
        <taxon>Desulfobulbaceae</taxon>
        <taxon>Desulfobulbus</taxon>
    </lineage>
</organism>
<dbReference type="GO" id="GO:0007165">
    <property type="term" value="P:signal transduction"/>
    <property type="evidence" value="ECO:0007669"/>
    <property type="project" value="UniProtKB-KW"/>
</dbReference>
<dbReference type="AlphaFoldDB" id="A0A7U3YL00"/>
<dbReference type="Gene3D" id="1.10.287.950">
    <property type="entry name" value="Methyl-accepting chemotaxis protein"/>
    <property type="match status" value="1"/>
</dbReference>
<dbReference type="SMART" id="SM00283">
    <property type="entry name" value="MA"/>
    <property type="match status" value="1"/>
</dbReference>
<keyword evidence="8" id="KW-1185">Reference proteome</keyword>
<dbReference type="KEGG" id="dpr:Despr_1138"/>
<dbReference type="InterPro" id="IPR003660">
    <property type="entry name" value="HAMP_dom"/>
</dbReference>
<sequence>MTLTAFRSMKYTTKLFIAVVLLCVASIGITSGNAIRMSSQGLNTLGRDALEHIHQAVYNSLTTYDETIGRKLDSDLKIFEQEVLDKGAPAIDTASTQPQTMVDQVSLQSEQVLLPRLMAGDHPIGGANDLVDSVTTSTGSLATVFQMVDGKLLRVATTVKKENGERALGTYIPADSPVVKAIAQGQVYKGKAYVVNDWYLTAYAPLRAANGQVVGAVFVGQLMLAPEVRTFISTTRLNSGYFFAYTDAGDLVIHPSLGKDTNIFKLIPAFKAHKEGFLEYIDNGESKVAYVRYIDKWGLYIAITISHAGIDNGLAAQMMRNNLLAGLGVIAVAILIILLLVRTINKPLQELAAQSVKVGEGDYTIAFAAKTDDAIGQLAGSLGIMVGKSREMLEDIIHSSRALAAASTELATISEQMVTNADATTRIADTAATNAHEVSDNMTSISAAMEESTTNLDMIASASEEMGTTIKEIAENSARARLTTEEAVAKARKSHEGVRELGEAAKAIGIVTETITEISEQTNLLALNATIEAARAGEAGKGFAVVANEIKDLAKETANATGRIKQAIEQIQNQTEVTVLDIQSITTVIQDVNDVVNTIVTAVEEQSITTAEIVTNVNQASLGITEINQNIAHSSQMTTEMSEGVGQVKEQSVEVKNNSQIVRQSADELSRLSEKLTTLVSRFKM</sequence>
<feature type="domain" description="Methyl-accepting transducer" evidence="5">
    <location>
        <begin position="420"/>
        <end position="649"/>
    </location>
</feature>
<dbReference type="InterPro" id="IPR033462">
    <property type="entry name" value="Cache_3-Cache_2"/>
</dbReference>
<proteinExistence type="inferred from homology"/>
<feature type="transmembrane region" description="Helical" evidence="4">
    <location>
        <begin position="323"/>
        <end position="341"/>
    </location>
</feature>
<name>A0A7U3YL00_DESPD</name>
<evidence type="ECO:0000256" key="1">
    <source>
        <dbReference type="ARBA" id="ARBA00023224"/>
    </source>
</evidence>
<feature type="domain" description="HAMP" evidence="6">
    <location>
        <begin position="342"/>
        <end position="394"/>
    </location>
</feature>
<dbReference type="Proteomes" id="UP000006365">
    <property type="component" value="Chromosome"/>
</dbReference>
<keyword evidence="4" id="KW-0812">Transmembrane</keyword>
<dbReference type="RefSeq" id="WP_015723853.1">
    <property type="nucleotide sequence ID" value="NC_014972.1"/>
</dbReference>
<reference evidence="7 8" key="1">
    <citation type="journal article" date="2011" name="Stand. Genomic Sci.">
        <title>Complete genome sequence of Desulfobulbus propionicus type strain (1pr3).</title>
        <authorList>
            <person name="Pagani I."/>
            <person name="Lapidus A."/>
            <person name="Nolan M."/>
            <person name="Lucas S."/>
            <person name="Hammon N."/>
            <person name="Deshpande S."/>
            <person name="Cheng J.F."/>
            <person name="Chertkov O."/>
            <person name="Davenport K."/>
            <person name="Tapia R."/>
            <person name="Han C."/>
            <person name="Goodwin L."/>
            <person name="Pitluck S."/>
            <person name="Liolios K."/>
            <person name="Mavromatis K."/>
            <person name="Ivanova N."/>
            <person name="Mikhailova N."/>
            <person name="Pati A."/>
            <person name="Chen A."/>
            <person name="Palaniappan K."/>
            <person name="Land M."/>
            <person name="Hauser L."/>
            <person name="Chang Y.J."/>
            <person name="Jeffries C.D."/>
            <person name="Detter J.C."/>
            <person name="Brambilla E."/>
            <person name="Kannan K.P."/>
            <person name="Djao O.D."/>
            <person name="Rohde M."/>
            <person name="Pukall R."/>
            <person name="Spring S."/>
            <person name="Goker M."/>
            <person name="Sikorski J."/>
            <person name="Woyke T."/>
            <person name="Bristow J."/>
            <person name="Eisen J.A."/>
            <person name="Markowitz V."/>
            <person name="Hugenholtz P."/>
            <person name="Kyrpides N.C."/>
            <person name="Klenk H.P."/>
        </authorList>
    </citation>
    <scope>NUCLEOTIDE SEQUENCE [LARGE SCALE GENOMIC DNA]</scope>
    <source>
        <strain evidence="8">ATCC 33891 / DSM 2032 / 1pr3</strain>
    </source>
</reference>
<evidence type="ECO:0000313" key="7">
    <source>
        <dbReference type="EMBL" id="ADW17310.1"/>
    </source>
</evidence>
<evidence type="ECO:0000256" key="4">
    <source>
        <dbReference type="SAM" id="Phobius"/>
    </source>
</evidence>
<gene>
    <name evidence="7" type="ordered locus">Despr_1138</name>
</gene>
<evidence type="ECO:0000256" key="2">
    <source>
        <dbReference type="ARBA" id="ARBA00029447"/>
    </source>
</evidence>
<evidence type="ECO:0000259" key="5">
    <source>
        <dbReference type="PROSITE" id="PS50111"/>
    </source>
</evidence>
<dbReference type="PROSITE" id="PS50111">
    <property type="entry name" value="CHEMOTAXIS_TRANSDUC_2"/>
    <property type="match status" value="1"/>
</dbReference>
<accession>A0A7U3YL00</accession>
<dbReference type="Pfam" id="PF00015">
    <property type="entry name" value="MCPsignal"/>
    <property type="match status" value="1"/>
</dbReference>
<dbReference type="PROSITE" id="PS50885">
    <property type="entry name" value="HAMP"/>
    <property type="match status" value="1"/>
</dbReference>
<dbReference type="CDD" id="cd06225">
    <property type="entry name" value="HAMP"/>
    <property type="match status" value="1"/>
</dbReference>
<dbReference type="EMBL" id="CP002364">
    <property type="protein sequence ID" value="ADW17310.1"/>
    <property type="molecule type" value="Genomic_DNA"/>
</dbReference>
<dbReference type="SUPFAM" id="SSF103190">
    <property type="entry name" value="Sensory domain-like"/>
    <property type="match status" value="1"/>
</dbReference>
<dbReference type="SUPFAM" id="SSF58104">
    <property type="entry name" value="Methyl-accepting chemotaxis protein (MCP) signaling domain"/>
    <property type="match status" value="1"/>
</dbReference>
<dbReference type="InterPro" id="IPR004089">
    <property type="entry name" value="MCPsignal_dom"/>
</dbReference>
<dbReference type="Gene3D" id="3.30.450.20">
    <property type="entry name" value="PAS domain"/>
    <property type="match status" value="1"/>
</dbReference>
<keyword evidence="4" id="KW-0472">Membrane</keyword>
<dbReference type="Pfam" id="PF00672">
    <property type="entry name" value="HAMP"/>
    <property type="match status" value="1"/>
</dbReference>
<evidence type="ECO:0000313" key="8">
    <source>
        <dbReference type="Proteomes" id="UP000006365"/>
    </source>
</evidence>
<dbReference type="GO" id="GO:0016020">
    <property type="term" value="C:membrane"/>
    <property type="evidence" value="ECO:0007669"/>
    <property type="project" value="InterPro"/>
</dbReference>
<evidence type="ECO:0000259" key="6">
    <source>
        <dbReference type="PROSITE" id="PS50885"/>
    </source>
</evidence>
<dbReference type="InterPro" id="IPR029151">
    <property type="entry name" value="Sensor-like_sf"/>
</dbReference>
<dbReference type="PANTHER" id="PTHR32089">
    <property type="entry name" value="METHYL-ACCEPTING CHEMOTAXIS PROTEIN MCPB"/>
    <property type="match status" value="1"/>
</dbReference>
<protein>
    <submittedName>
        <fullName evidence="7">Methyl-accepting chemotaxis sensory transducer</fullName>
    </submittedName>
</protein>
<keyword evidence="4" id="KW-1133">Transmembrane helix</keyword>
<dbReference type="Pfam" id="PF17201">
    <property type="entry name" value="Cache_3-Cache_2"/>
    <property type="match status" value="1"/>
</dbReference>
<dbReference type="SMART" id="SM00304">
    <property type="entry name" value="HAMP"/>
    <property type="match status" value="1"/>
</dbReference>
<evidence type="ECO:0000256" key="3">
    <source>
        <dbReference type="PROSITE-ProRule" id="PRU00284"/>
    </source>
</evidence>
<keyword evidence="1 3" id="KW-0807">Transducer</keyword>